<dbReference type="AlphaFoldDB" id="A0A369QKC4"/>
<dbReference type="PROSITE" id="PS51257">
    <property type="entry name" value="PROKAR_LIPOPROTEIN"/>
    <property type="match status" value="1"/>
</dbReference>
<protein>
    <recommendedName>
        <fullName evidence="4">Lipid/polyisoprenoid-binding YceI-like domain-containing protein</fullName>
    </recommendedName>
</protein>
<feature type="signal peptide" evidence="1">
    <location>
        <begin position="1"/>
        <end position="20"/>
    </location>
</feature>
<name>A0A369QKC4_9BACT</name>
<dbReference type="Proteomes" id="UP000253919">
    <property type="component" value="Unassembled WGS sequence"/>
</dbReference>
<keyword evidence="1" id="KW-0732">Signal</keyword>
<evidence type="ECO:0000313" key="2">
    <source>
        <dbReference type="EMBL" id="RDC65184.1"/>
    </source>
</evidence>
<dbReference type="EMBL" id="QASA01000001">
    <property type="protein sequence ID" value="RDC65184.1"/>
    <property type="molecule type" value="Genomic_DNA"/>
</dbReference>
<dbReference type="OrthoDB" id="1437849at2"/>
<evidence type="ECO:0008006" key="4">
    <source>
        <dbReference type="Google" id="ProtNLM"/>
    </source>
</evidence>
<sequence length="189" mass="21630">MKTYLLLVVLIMVTVTSCHESAVAPQEDLSLLNNKFHGKYKIVTSTSNIAVDINRDGKASTDLMQEIDYLTEAELDIRIYPKNNNSNSKHFLFSQLWQQQFISPNTTDTVINYALQGVVRSFEFSQNLDRILVSPDENQVDLKLFPLPDTVTIVAKEQIEVVMQKLIYTTNGWKSLTITTLYKRYTKTT</sequence>
<keyword evidence="3" id="KW-1185">Reference proteome</keyword>
<evidence type="ECO:0000256" key="1">
    <source>
        <dbReference type="SAM" id="SignalP"/>
    </source>
</evidence>
<evidence type="ECO:0000313" key="3">
    <source>
        <dbReference type="Proteomes" id="UP000253919"/>
    </source>
</evidence>
<organism evidence="2 3">
    <name type="scientific">Adhaeribacter pallidiroseus</name>
    <dbReference type="NCBI Taxonomy" id="2072847"/>
    <lineage>
        <taxon>Bacteria</taxon>
        <taxon>Pseudomonadati</taxon>
        <taxon>Bacteroidota</taxon>
        <taxon>Cytophagia</taxon>
        <taxon>Cytophagales</taxon>
        <taxon>Hymenobacteraceae</taxon>
        <taxon>Adhaeribacter</taxon>
    </lineage>
</organism>
<dbReference type="RefSeq" id="WP_115374237.1">
    <property type="nucleotide sequence ID" value="NZ_QASA01000001.1"/>
</dbReference>
<comment type="caution">
    <text evidence="2">The sequence shown here is derived from an EMBL/GenBank/DDBJ whole genome shotgun (WGS) entry which is preliminary data.</text>
</comment>
<gene>
    <name evidence="2" type="ORF">AHMF7616_03814</name>
</gene>
<proteinExistence type="predicted"/>
<accession>A0A369QKC4</accession>
<reference evidence="2 3" key="1">
    <citation type="submission" date="2018-04" db="EMBL/GenBank/DDBJ databases">
        <title>Adhaeribacter sp. HMF7616 genome sequencing and assembly.</title>
        <authorList>
            <person name="Kang H."/>
            <person name="Kang J."/>
            <person name="Cha I."/>
            <person name="Kim H."/>
            <person name="Joh K."/>
        </authorList>
    </citation>
    <scope>NUCLEOTIDE SEQUENCE [LARGE SCALE GENOMIC DNA]</scope>
    <source>
        <strain evidence="2 3">HMF7616</strain>
    </source>
</reference>
<feature type="chain" id="PRO_5016917754" description="Lipid/polyisoprenoid-binding YceI-like domain-containing protein" evidence="1">
    <location>
        <begin position="21"/>
        <end position="189"/>
    </location>
</feature>